<evidence type="ECO:0000256" key="1">
    <source>
        <dbReference type="ARBA" id="ARBA00004496"/>
    </source>
</evidence>
<dbReference type="Proteomes" id="UP001597478">
    <property type="component" value="Unassembled WGS sequence"/>
</dbReference>
<keyword evidence="10" id="KW-0804">Transcription</keyword>
<evidence type="ECO:0000313" key="11">
    <source>
        <dbReference type="EMBL" id="MFD2799648.1"/>
    </source>
</evidence>
<comment type="similarity">
    <text evidence="2">Belongs to the Fur family.</text>
</comment>
<dbReference type="CDD" id="cd07153">
    <property type="entry name" value="Fur_like"/>
    <property type="match status" value="1"/>
</dbReference>
<keyword evidence="6" id="KW-0862">Zinc</keyword>
<comment type="subcellular location">
    <subcellularLocation>
        <location evidence="1">Cytoplasm</location>
    </subcellularLocation>
</comment>
<proteinExistence type="inferred from homology"/>
<keyword evidence="4" id="KW-0678">Repressor</keyword>
<dbReference type="InterPro" id="IPR036388">
    <property type="entry name" value="WH-like_DNA-bd_sf"/>
</dbReference>
<evidence type="ECO:0000256" key="10">
    <source>
        <dbReference type="ARBA" id="ARBA00023163"/>
    </source>
</evidence>
<evidence type="ECO:0000313" key="12">
    <source>
        <dbReference type="Proteomes" id="UP001597478"/>
    </source>
</evidence>
<gene>
    <name evidence="11" type="ORF">ACFS2C_09605</name>
</gene>
<dbReference type="InterPro" id="IPR002481">
    <property type="entry name" value="FUR"/>
</dbReference>
<name>A0ABW5W6Q2_9PSEU</name>
<dbReference type="PANTHER" id="PTHR33202">
    <property type="entry name" value="ZINC UPTAKE REGULATION PROTEIN"/>
    <property type="match status" value="1"/>
</dbReference>
<protein>
    <submittedName>
        <fullName evidence="11">Fur family transcriptional regulator</fullName>
    </submittedName>
</protein>
<evidence type="ECO:0000256" key="9">
    <source>
        <dbReference type="ARBA" id="ARBA00023125"/>
    </source>
</evidence>
<dbReference type="EMBL" id="JBHUOF010000011">
    <property type="protein sequence ID" value="MFD2799648.1"/>
    <property type="molecule type" value="Genomic_DNA"/>
</dbReference>
<comment type="caution">
    <text evidence="11">The sequence shown here is derived from an EMBL/GenBank/DDBJ whole genome shotgun (WGS) entry which is preliminary data.</text>
</comment>
<dbReference type="InterPro" id="IPR036390">
    <property type="entry name" value="WH_DNA-bd_sf"/>
</dbReference>
<dbReference type="Gene3D" id="1.10.10.10">
    <property type="entry name" value="Winged helix-like DNA-binding domain superfamily/Winged helix DNA-binding domain"/>
    <property type="match status" value="1"/>
</dbReference>
<dbReference type="Pfam" id="PF01475">
    <property type="entry name" value="FUR"/>
    <property type="match status" value="1"/>
</dbReference>
<dbReference type="Gene3D" id="3.30.1490.190">
    <property type="match status" value="1"/>
</dbReference>
<evidence type="ECO:0000256" key="5">
    <source>
        <dbReference type="ARBA" id="ARBA00022723"/>
    </source>
</evidence>
<dbReference type="InterPro" id="IPR043135">
    <property type="entry name" value="Fur_C"/>
</dbReference>
<evidence type="ECO:0000256" key="8">
    <source>
        <dbReference type="ARBA" id="ARBA00023015"/>
    </source>
</evidence>
<keyword evidence="7" id="KW-0408">Iron</keyword>
<organism evidence="11 12">
    <name type="scientific">Prauserella oleivorans</name>
    <dbReference type="NCBI Taxonomy" id="1478153"/>
    <lineage>
        <taxon>Bacteria</taxon>
        <taxon>Bacillati</taxon>
        <taxon>Actinomycetota</taxon>
        <taxon>Actinomycetes</taxon>
        <taxon>Pseudonocardiales</taxon>
        <taxon>Pseudonocardiaceae</taxon>
        <taxon>Prauserella</taxon>
    </lineage>
</organism>
<keyword evidence="5" id="KW-0479">Metal-binding</keyword>
<keyword evidence="3" id="KW-0963">Cytoplasm</keyword>
<evidence type="ECO:0000256" key="2">
    <source>
        <dbReference type="ARBA" id="ARBA00007957"/>
    </source>
</evidence>
<evidence type="ECO:0000256" key="6">
    <source>
        <dbReference type="ARBA" id="ARBA00022833"/>
    </source>
</evidence>
<evidence type="ECO:0000256" key="7">
    <source>
        <dbReference type="ARBA" id="ARBA00023004"/>
    </source>
</evidence>
<keyword evidence="8" id="KW-0805">Transcription regulation</keyword>
<dbReference type="RefSeq" id="WP_377390170.1">
    <property type="nucleotide sequence ID" value="NZ_JBHSAN010000020.1"/>
</dbReference>
<accession>A0ABW5W6Q2</accession>
<sequence>MLRQAKLRVTRPRLAVLAEVEATPHSDAESIRAGVSDRLGNVSTQAVYDILHAFTDAGIVRRLEPAGSPARYEVAAGDNHHHLVCRGCGAVVDVSCAIGAAPCLQPSDDHGFRVETAEVLYWGYCPRCQSTPGT</sequence>
<keyword evidence="12" id="KW-1185">Reference proteome</keyword>
<reference evidence="12" key="1">
    <citation type="journal article" date="2019" name="Int. J. Syst. Evol. Microbiol.">
        <title>The Global Catalogue of Microorganisms (GCM) 10K type strain sequencing project: providing services to taxonomists for standard genome sequencing and annotation.</title>
        <authorList>
            <consortium name="The Broad Institute Genomics Platform"/>
            <consortium name="The Broad Institute Genome Sequencing Center for Infectious Disease"/>
            <person name="Wu L."/>
            <person name="Ma J."/>
        </authorList>
    </citation>
    <scope>NUCLEOTIDE SEQUENCE [LARGE SCALE GENOMIC DNA]</scope>
    <source>
        <strain evidence="12">IBRC-M 10906</strain>
    </source>
</reference>
<keyword evidence="9" id="KW-0238">DNA-binding</keyword>
<dbReference type="SUPFAM" id="SSF46785">
    <property type="entry name" value="Winged helix' DNA-binding domain"/>
    <property type="match status" value="1"/>
</dbReference>
<evidence type="ECO:0000256" key="4">
    <source>
        <dbReference type="ARBA" id="ARBA00022491"/>
    </source>
</evidence>
<evidence type="ECO:0000256" key="3">
    <source>
        <dbReference type="ARBA" id="ARBA00022490"/>
    </source>
</evidence>
<dbReference type="PANTHER" id="PTHR33202:SF18">
    <property type="entry name" value="TRANSCRIPTIONAL REGULATOR FURA"/>
    <property type="match status" value="1"/>
</dbReference>